<evidence type="ECO:0000259" key="5">
    <source>
        <dbReference type="PROSITE" id="PS50893"/>
    </source>
</evidence>
<dbReference type="STRING" id="246786.GS18_0213025"/>
<dbReference type="SMART" id="SM00382">
    <property type="entry name" value="AAA"/>
    <property type="match status" value="1"/>
</dbReference>
<evidence type="ECO:0000256" key="3">
    <source>
        <dbReference type="ARBA" id="ARBA00022741"/>
    </source>
</evidence>
<dbReference type="Gene3D" id="3.40.50.300">
    <property type="entry name" value="P-loop containing nucleotide triphosphate hydrolases"/>
    <property type="match status" value="1"/>
</dbReference>
<dbReference type="SUPFAM" id="SSF52540">
    <property type="entry name" value="P-loop containing nucleoside triphosphate hydrolases"/>
    <property type="match status" value="1"/>
</dbReference>
<dbReference type="GO" id="GO:0005524">
    <property type="term" value="F:ATP binding"/>
    <property type="evidence" value="ECO:0007669"/>
    <property type="project" value="UniProtKB-KW"/>
</dbReference>
<dbReference type="InterPro" id="IPR003439">
    <property type="entry name" value="ABC_transporter-like_ATP-bd"/>
</dbReference>
<comment type="similarity">
    <text evidence="1">Belongs to the ABC transporter superfamily.</text>
</comment>
<evidence type="ECO:0000313" key="7">
    <source>
        <dbReference type="Proteomes" id="UP000028549"/>
    </source>
</evidence>
<evidence type="ECO:0000313" key="6">
    <source>
        <dbReference type="EMBL" id="KEZ52012.1"/>
    </source>
</evidence>
<dbReference type="GO" id="GO:0016887">
    <property type="term" value="F:ATP hydrolysis activity"/>
    <property type="evidence" value="ECO:0007669"/>
    <property type="project" value="InterPro"/>
</dbReference>
<evidence type="ECO:0000256" key="1">
    <source>
        <dbReference type="ARBA" id="ARBA00005417"/>
    </source>
</evidence>
<evidence type="ECO:0000256" key="4">
    <source>
        <dbReference type="ARBA" id="ARBA00022840"/>
    </source>
</evidence>
<name>A0A084GXF0_METID</name>
<keyword evidence="7" id="KW-1185">Reference proteome</keyword>
<dbReference type="InterPro" id="IPR003593">
    <property type="entry name" value="AAA+_ATPase"/>
</dbReference>
<keyword evidence="3" id="KW-0547">Nucleotide-binding</keyword>
<dbReference type="Pfam" id="PF00005">
    <property type="entry name" value="ABC_tran"/>
    <property type="match status" value="1"/>
</dbReference>
<dbReference type="InterPro" id="IPR017871">
    <property type="entry name" value="ABC_transporter-like_CS"/>
</dbReference>
<dbReference type="PROSITE" id="PS50893">
    <property type="entry name" value="ABC_TRANSPORTER_2"/>
    <property type="match status" value="1"/>
</dbReference>
<dbReference type="OrthoDB" id="9804819at2"/>
<dbReference type="PANTHER" id="PTHR43335">
    <property type="entry name" value="ABC TRANSPORTER, ATP-BINDING PROTEIN"/>
    <property type="match status" value="1"/>
</dbReference>
<dbReference type="AlphaFoldDB" id="A0A084GXF0"/>
<gene>
    <name evidence="6" type="ORF">GS18_0213025</name>
</gene>
<sequence length="301" mass="33284">MRKAVLSVNGLNKEIGDKQLLYNVNLTVYEGELFGLLGPNGSGKTTLIRSVLGLVKMNEGEISVNGYSIKTHFEEAMKHAGAIVENPEFYPFMTGYQNLCHFAYMHDNINEGRIKEAVSLVKLGQAIHDKVETYSLGMRQRLGVAQAILHKPKLLILDEPTNGLDPAGIRELRTYLKELCTTEGTAVVIASHLLKEVEDMCSRAAIIQDGEILAVQEIGSRKEELLTVKFEVSDANRAAELLQEYSAAAENSEIVLLAKREEIPLINKMLINEQIDVFAILPLSKSLEDTFIELTGGMPDV</sequence>
<keyword evidence="4 6" id="KW-0067">ATP-binding</keyword>
<keyword evidence="2" id="KW-0813">Transport</keyword>
<comment type="caution">
    <text evidence="6">The sequence shown here is derived from an EMBL/GenBank/DDBJ whole genome shotgun (WGS) entry which is preliminary data.</text>
</comment>
<accession>A0A084GXF0</accession>
<proteinExistence type="inferred from homology"/>
<dbReference type="PROSITE" id="PS00211">
    <property type="entry name" value="ABC_TRANSPORTER_1"/>
    <property type="match status" value="1"/>
</dbReference>
<protein>
    <submittedName>
        <fullName evidence="6">ABC transporter ATP-binding protein</fullName>
    </submittedName>
</protein>
<feature type="domain" description="ABC transporter" evidence="5">
    <location>
        <begin position="6"/>
        <end position="234"/>
    </location>
</feature>
<dbReference type="InterPro" id="IPR027417">
    <property type="entry name" value="P-loop_NTPase"/>
</dbReference>
<dbReference type="EMBL" id="JNVC02000005">
    <property type="protein sequence ID" value="KEZ52012.1"/>
    <property type="molecule type" value="Genomic_DNA"/>
</dbReference>
<reference evidence="6 7" key="1">
    <citation type="journal article" date="2005" name="Int. J. Syst. Evol. Microbiol.">
        <title>Bacillus cibi sp. nov., isolated from jeotgal, a traditional Korean fermented seafood.</title>
        <authorList>
            <person name="Yoon J.H."/>
            <person name="Lee C.H."/>
            <person name="Oh T.K."/>
        </authorList>
    </citation>
    <scope>NUCLEOTIDE SEQUENCE [LARGE SCALE GENOMIC DNA]</scope>
    <source>
        <strain evidence="6 7">DSM 16189</strain>
    </source>
</reference>
<dbReference type="Proteomes" id="UP000028549">
    <property type="component" value="Unassembled WGS sequence"/>
</dbReference>
<evidence type="ECO:0000256" key="2">
    <source>
        <dbReference type="ARBA" id="ARBA00022448"/>
    </source>
</evidence>
<dbReference type="PANTHER" id="PTHR43335:SF4">
    <property type="entry name" value="ABC TRANSPORTER, ATP-BINDING PROTEIN"/>
    <property type="match status" value="1"/>
</dbReference>
<organism evidence="6 7">
    <name type="scientific">Metabacillus indicus</name>
    <name type="common">Bacillus indicus</name>
    <dbReference type="NCBI Taxonomy" id="246786"/>
    <lineage>
        <taxon>Bacteria</taxon>
        <taxon>Bacillati</taxon>
        <taxon>Bacillota</taxon>
        <taxon>Bacilli</taxon>
        <taxon>Bacillales</taxon>
        <taxon>Bacillaceae</taxon>
        <taxon>Metabacillus</taxon>
    </lineage>
</organism>
<dbReference type="RefSeq" id="WP_029566879.1">
    <property type="nucleotide sequence ID" value="NZ_JNVC02000005.1"/>
</dbReference>